<feature type="domain" description="DUF4082" evidence="5">
    <location>
        <begin position="1181"/>
        <end position="1321"/>
    </location>
</feature>
<evidence type="ECO:0000313" key="8">
    <source>
        <dbReference type="Proteomes" id="UP000199034"/>
    </source>
</evidence>
<evidence type="ECO:0000256" key="3">
    <source>
        <dbReference type="SAM" id="SignalP"/>
    </source>
</evidence>
<dbReference type="Proteomes" id="UP000199034">
    <property type="component" value="Unassembled WGS sequence"/>
</dbReference>
<gene>
    <name evidence="7" type="ORF">SAMN05421872_10949</name>
</gene>
<feature type="signal peptide" evidence="3">
    <location>
        <begin position="1"/>
        <end position="23"/>
    </location>
</feature>
<evidence type="ECO:0000259" key="5">
    <source>
        <dbReference type="Pfam" id="PF13313"/>
    </source>
</evidence>
<keyword evidence="1 3" id="KW-0732">Signal</keyword>
<feature type="domain" description="SbsA Ig-like" evidence="4">
    <location>
        <begin position="1072"/>
        <end position="1167"/>
    </location>
</feature>
<dbReference type="RefSeq" id="WP_244509444.1">
    <property type="nucleotide sequence ID" value="NZ_FMZM01000009.1"/>
</dbReference>
<proteinExistence type="predicted"/>
<dbReference type="Gene3D" id="2.60.40.1220">
    <property type="match status" value="1"/>
</dbReference>
<evidence type="ECO:0000256" key="1">
    <source>
        <dbReference type="ARBA" id="ARBA00022729"/>
    </source>
</evidence>
<feature type="compositionally biased region" description="Low complexity" evidence="2">
    <location>
        <begin position="532"/>
        <end position="550"/>
    </location>
</feature>
<feature type="domain" description="DUF4082" evidence="5">
    <location>
        <begin position="926"/>
        <end position="1061"/>
    </location>
</feature>
<dbReference type="Gene3D" id="2.60.40.650">
    <property type="match status" value="1"/>
</dbReference>
<dbReference type="Pfam" id="PF20254">
    <property type="entry name" value="DMFA2_C"/>
    <property type="match status" value="1"/>
</dbReference>
<feature type="domain" description="DUF4082" evidence="5">
    <location>
        <begin position="1442"/>
        <end position="1582"/>
    </location>
</feature>
<dbReference type="InterPro" id="IPR014756">
    <property type="entry name" value="Ig_E-set"/>
</dbReference>
<feature type="domain" description="N,N-dimethylformamidase beta subunit-like C-terminal" evidence="6">
    <location>
        <begin position="95"/>
        <end position="500"/>
    </location>
</feature>
<dbReference type="InterPro" id="IPR046540">
    <property type="entry name" value="DMFA2_C"/>
</dbReference>
<feature type="region of interest" description="Disordered" evidence="2">
    <location>
        <begin position="532"/>
        <end position="596"/>
    </location>
</feature>
<dbReference type="InterPro" id="IPR014755">
    <property type="entry name" value="Cu-Rt/internalin_Ig-like"/>
</dbReference>
<evidence type="ECO:0000256" key="2">
    <source>
        <dbReference type="SAM" id="MobiDB-lite"/>
    </source>
</evidence>
<accession>A0A1G6VTF6</accession>
<feature type="domain" description="DUF4082" evidence="5">
    <location>
        <begin position="655"/>
        <end position="798"/>
    </location>
</feature>
<feature type="domain" description="SbsA Ig-like" evidence="4">
    <location>
        <begin position="1329"/>
        <end position="1427"/>
    </location>
</feature>
<name>A0A1G6VTF6_9ACTN</name>
<evidence type="ECO:0000259" key="6">
    <source>
        <dbReference type="Pfam" id="PF20254"/>
    </source>
</evidence>
<feature type="domain" description="SbsA Ig-like" evidence="4">
    <location>
        <begin position="806"/>
        <end position="905"/>
    </location>
</feature>
<dbReference type="Pfam" id="PF17957">
    <property type="entry name" value="Big_7"/>
    <property type="match status" value="1"/>
</dbReference>
<organism evidence="7 8">
    <name type="scientific">Nocardioides lianchengensis</name>
    <dbReference type="NCBI Taxonomy" id="1045774"/>
    <lineage>
        <taxon>Bacteria</taxon>
        <taxon>Bacillati</taxon>
        <taxon>Actinomycetota</taxon>
        <taxon>Actinomycetes</taxon>
        <taxon>Propionibacteriales</taxon>
        <taxon>Nocardioidaceae</taxon>
        <taxon>Nocardioides</taxon>
    </lineage>
</organism>
<dbReference type="Pfam" id="PF13313">
    <property type="entry name" value="DUF4082"/>
    <property type="match status" value="4"/>
</dbReference>
<dbReference type="EMBL" id="FMZM01000009">
    <property type="protein sequence ID" value="SDD56970.1"/>
    <property type="molecule type" value="Genomic_DNA"/>
</dbReference>
<dbReference type="InterPro" id="IPR032812">
    <property type="entry name" value="SbsA_Ig"/>
</dbReference>
<evidence type="ECO:0000313" key="7">
    <source>
        <dbReference type="EMBL" id="SDD56970.1"/>
    </source>
</evidence>
<feature type="chain" id="PRO_5039298101" evidence="3">
    <location>
        <begin position="24"/>
        <end position="1589"/>
    </location>
</feature>
<reference evidence="7 8" key="1">
    <citation type="submission" date="2016-10" db="EMBL/GenBank/DDBJ databases">
        <authorList>
            <person name="de Groot N.N."/>
        </authorList>
    </citation>
    <scope>NUCLEOTIDE SEQUENCE [LARGE SCALE GENOMIC DNA]</scope>
    <source>
        <strain evidence="7 8">CGMCC 4.6858</strain>
    </source>
</reference>
<dbReference type="InterPro" id="IPR025141">
    <property type="entry name" value="DUF4082"/>
</dbReference>
<dbReference type="Gene3D" id="2.60.40.3710">
    <property type="match status" value="1"/>
</dbReference>
<evidence type="ECO:0000259" key="4">
    <source>
        <dbReference type="Pfam" id="PF13205"/>
    </source>
</evidence>
<dbReference type="STRING" id="1045774.SAMN05421872_10949"/>
<dbReference type="Pfam" id="PF13205">
    <property type="entry name" value="Big_5"/>
    <property type="match status" value="3"/>
</dbReference>
<sequence>MTHARFRLVLVLALLAGGLVALATPPPAVAADPCGAQGNRITCENSLDGADWADWDGMWGQGAGSPDIQGFSTDISVNVGNRVDFKIDTDATAYTVTIFRIGYYGGAGARRITSVPVTATLPQRQPQCITDVDTELYDCGTWGVSASWQVPATAVSGVYVARLEIPSTGAASHITFVVRDDASRSDVVFQTSDTTWQAYNEYGGSDFYTGGENGRAYKISYNRPVLTRGGPGGRDFFFANEYPLIRFLEKNGYDVSYQAGVDTDRRGHLLRNHKTFLSVGHDEYWSGAQRANVEAARDAGVHLQFLSGNEMYWRTRYEPSADASHTPYRTLVSYKETWGDDDRRGGAKIDATSPQWTGTWRDPRFAAPADGGGRPENAVTGTQYQVNHDDLAVQVSAGEGRLRLWRGTTLASLAAGTTATLAPHTVGYESNEDVDNGFRPPGLVRLSTTTGPTPEYLTDYGNTVVSGTTTHHLTLYRAASGALVFSAGSVQWTWGLDEEHDSPYAAEPADRRIQQAQVNLLADMGAQPRSLSSDLTAATASSDATGPTTTITSPAAGASRANGASLTVTGTATDTGGGRVAGVEVTTDDGDTWHPATSLDLTTGAWSYTAVQRGVGSESIRARATDDSANIGAVTSRSVSVTCPCTVYGAAVPTAPALPTTDDPGAVELGLRFTATEGGFVSGVRFYKGSGNGGTHVGSLWSAAGERLATATFTGETATGWQRVDFATPVAVAAGEQLVASYTAPQGRYASQTDAFSSATWERAPFRIRGGFGAPPAGVYGGPGAFPASSHRNTGYFVEPVFTLTDSSPLTLLTRAPLADSTSVPRSTTVTARYSRPVTPASATVRLVDSTGATVPGSTSYDAATRTVTFTPTAPLAGGVRFTATVAGTDPQGIALTGPASWSFTSAVPPGAPGVCPCSLFSEDTAPASQADDARALSVGTRFTSDVAGTVTALRFHKGAGNTGPHVGSLWSAAGEQLASGTFSDESAAGWQTLVLAQPVTIVAGAEYVVSYRSPEGRFSQTPGAFSAANLSRPPLRVSSTAGSYTYGAGFPGERSSTSYLVDVVFERRAPAIEITAQDPPAGALDVPRSNPVRVWFSEPVRTGASLTASVGGQPVAGALESSADRTRLSFVPSAALPAASVVTVRLTGVVSDDGAVLADRTWTFTTAAPGVAAQTIFGDALPQVPSDDSSSPVELGTAFVPSRDGTVSALRFLKGTGNGGTHVGTLWDDTGAVVARVTFANETPQGWQRARLSTPARVLAGRRYVVSYLAPQGHYSYSQDYFTQPVTSGLLVAPGGDNGRYLYGAAGGFPTFSYRSSSYFADVEYVPDEATIAVTSRTPTSGATGVSAGVRPSIAFSTAIRSGATVRVLVDGAPVAGSVELSGDARRLTFTPAAALPADRPVTVEHAGVVSVDGAVLPDGSWTFRTEAAPATYDSLFAGVTPATAAVGESDPLELGVAFAPAVDGVVTAIRFYKGAGNTGTHTGTLWSAAGDPLARVTFADESATGWQTAELATPYPVTGGQTYVASYFAPNGHYAVTGGFFSAPWTRGRLTAPAAGNGRYRYGASSGYPASSWGSTNYFVDVVLRTP</sequence>
<dbReference type="SUPFAM" id="SSF81296">
    <property type="entry name" value="E set domains"/>
    <property type="match status" value="1"/>
</dbReference>
<keyword evidence="8" id="KW-1185">Reference proteome</keyword>
<protein>
    <submittedName>
        <fullName evidence="7">Ig-like domain-containing protein</fullName>
    </submittedName>
</protein>